<organism evidence="1 2">
    <name type="scientific">Candidatus Curtissbacteria bacterium RIFCSPHIGHO2_01_FULL_41_13</name>
    <dbReference type="NCBI Taxonomy" id="1797745"/>
    <lineage>
        <taxon>Bacteria</taxon>
        <taxon>Candidatus Curtissiibacteriota</taxon>
    </lineage>
</organism>
<protein>
    <recommendedName>
        <fullName evidence="3">Type 4 fimbrial biogenesis protein PilX N-terminal domain-containing protein</fullName>
    </recommendedName>
</protein>
<name>A0A1F5FZF2_9BACT</name>
<comment type="caution">
    <text evidence="1">The sequence shown here is derived from an EMBL/GenBank/DDBJ whole genome shotgun (WGS) entry which is preliminary data.</text>
</comment>
<gene>
    <name evidence="1" type="ORF">A2696_02875</name>
</gene>
<evidence type="ECO:0008006" key="3">
    <source>
        <dbReference type="Google" id="ProtNLM"/>
    </source>
</evidence>
<dbReference type="AlphaFoldDB" id="A0A1F5FZF2"/>
<dbReference type="EMBL" id="MFBA01000043">
    <property type="protein sequence ID" value="OGD84975.1"/>
    <property type="molecule type" value="Genomic_DNA"/>
</dbReference>
<accession>A0A1F5FZF2</accession>
<reference evidence="1 2" key="1">
    <citation type="journal article" date="2016" name="Nat. Commun.">
        <title>Thousands of microbial genomes shed light on interconnected biogeochemical processes in an aquifer system.</title>
        <authorList>
            <person name="Anantharaman K."/>
            <person name="Brown C.T."/>
            <person name="Hug L.A."/>
            <person name="Sharon I."/>
            <person name="Castelle C.J."/>
            <person name="Probst A.J."/>
            <person name="Thomas B.C."/>
            <person name="Singh A."/>
            <person name="Wilkins M.J."/>
            <person name="Karaoz U."/>
            <person name="Brodie E.L."/>
            <person name="Williams K.H."/>
            <person name="Hubbard S.S."/>
            <person name="Banfield J.F."/>
        </authorList>
    </citation>
    <scope>NUCLEOTIDE SEQUENCE [LARGE SCALE GENOMIC DNA]</scope>
</reference>
<sequence>MYLKSGQILILVLLIVVVALAVGLSVASRNITNLRTATQTDQSQRAFTAAEGGVENVLSNFGSYASNPNITSGIAANVPVGDLSANVNVQGFTIYESTIDLGNVAQIDLAGVNSGSVQIDWARGSAEITGDGPASIEVAQFYGNPLNQERWYLQGQPGTRGGNEVINSNPSGFSLGCSPASGFAKCVLIDAKANAKILRIKPFFASTTVRVSGPNLPVQTYDIISEVHTQAGITRKVQVSRTALPQLPAIFDYVLYSEGNIIK</sequence>
<proteinExistence type="predicted"/>
<evidence type="ECO:0000313" key="2">
    <source>
        <dbReference type="Proteomes" id="UP000177069"/>
    </source>
</evidence>
<evidence type="ECO:0000313" key="1">
    <source>
        <dbReference type="EMBL" id="OGD84975.1"/>
    </source>
</evidence>
<dbReference type="Proteomes" id="UP000177069">
    <property type="component" value="Unassembled WGS sequence"/>
</dbReference>